<protein>
    <submittedName>
        <fullName evidence="1">Uncharacterized protein</fullName>
    </submittedName>
</protein>
<evidence type="ECO:0000313" key="2">
    <source>
        <dbReference type="Proteomes" id="UP000295083"/>
    </source>
</evidence>
<reference evidence="1 2" key="1">
    <citation type="submission" date="2018-11" db="EMBL/GenBank/DDBJ databases">
        <title>Genome sequence and assembly of Colletotrichum spinosum.</title>
        <authorList>
            <person name="Gan P."/>
            <person name="Shirasu K."/>
        </authorList>
    </citation>
    <scope>NUCLEOTIDE SEQUENCE [LARGE SCALE GENOMIC DNA]</scope>
    <source>
        <strain evidence="1 2">CBS 515.97</strain>
    </source>
</reference>
<comment type="caution">
    <text evidence="1">The sequence shown here is derived from an EMBL/GenBank/DDBJ whole genome shotgun (WGS) entry which is preliminary data.</text>
</comment>
<dbReference type="Proteomes" id="UP000295083">
    <property type="component" value="Unassembled WGS sequence"/>
</dbReference>
<sequence>MRTLAPSADWNDGIHFDIGEDEVGQNPGFARLPDELAHLLYESLPAELSTTRKEALIVMATWGGQYGPLYTLKRPIQTTQPVGFASNILEIHTPMPLYAVQLCPGGSGASKHQAP</sequence>
<name>A0A4R8Q8P1_9PEZI</name>
<evidence type="ECO:0000313" key="1">
    <source>
        <dbReference type="EMBL" id="TDZ35021.1"/>
    </source>
</evidence>
<keyword evidence="2" id="KW-1185">Reference proteome</keyword>
<dbReference type="AlphaFoldDB" id="A0A4R8Q8P1"/>
<accession>A0A4R8Q8P1</accession>
<proteinExistence type="predicted"/>
<gene>
    <name evidence="1" type="ORF">C8035_v010078</name>
</gene>
<dbReference type="EMBL" id="QAPG01000046">
    <property type="protein sequence ID" value="TDZ35021.1"/>
    <property type="molecule type" value="Genomic_DNA"/>
</dbReference>
<organism evidence="1 2">
    <name type="scientific">Colletotrichum spinosum</name>
    <dbReference type="NCBI Taxonomy" id="1347390"/>
    <lineage>
        <taxon>Eukaryota</taxon>
        <taxon>Fungi</taxon>
        <taxon>Dikarya</taxon>
        <taxon>Ascomycota</taxon>
        <taxon>Pezizomycotina</taxon>
        <taxon>Sordariomycetes</taxon>
        <taxon>Hypocreomycetidae</taxon>
        <taxon>Glomerellales</taxon>
        <taxon>Glomerellaceae</taxon>
        <taxon>Colletotrichum</taxon>
        <taxon>Colletotrichum orbiculare species complex</taxon>
    </lineage>
</organism>